<feature type="region of interest" description="Disordered" evidence="1">
    <location>
        <begin position="331"/>
        <end position="354"/>
    </location>
</feature>
<protein>
    <submittedName>
        <fullName evidence="2">Uncharacterized protein</fullName>
    </submittedName>
</protein>
<feature type="region of interest" description="Disordered" evidence="1">
    <location>
        <begin position="1"/>
        <end position="120"/>
    </location>
</feature>
<evidence type="ECO:0000313" key="2">
    <source>
        <dbReference type="EMBL" id="KAJ4396126.1"/>
    </source>
</evidence>
<reference evidence="2" key="1">
    <citation type="submission" date="2022-10" db="EMBL/GenBank/DDBJ databases">
        <title>Tapping the CABI collections for fungal endophytes: first genome assemblies for Collariella, Neodidymelliopsis, Ascochyta clinopodiicola, Didymella pomorum, Didymosphaeria variabile, Neocosmospora piperis and Neocucurbitaria cava.</title>
        <authorList>
            <person name="Hill R."/>
        </authorList>
    </citation>
    <scope>NUCLEOTIDE SEQUENCE</scope>
    <source>
        <strain evidence="2">IMI 355082</strain>
    </source>
</reference>
<accession>A0A9W9D1M9</accession>
<feature type="region of interest" description="Disordered" evidence="1">
    <location>
        <begin position="150"/>
        <end position="206"/>
    </location>
</feature>
<evidence type="ECO:0000313" key="3">
    <source>
        <dbReference type="Proteomes" id="UP001140453"/>
    </source>
</evidence>
<feature type="compositionally biased region" description="Polar residues" evidence="1">
    <location>
        <begin position="150"/>
        <end position="162"/>
    </location>
</feature>
<feature type="compositionally biased region" description="Basic and acidic residues" evidence="1">
    <location>
        <begin position="10"/>
        <end position="24"/>
    </location>
</feature>
<feature type="region of interest" description="Disordered" evidence="1">
    <location>
        <begin position="230"/>
        <end position="311"/>
    </location>
</feature>
<feature type="compositionally biased region" description="Polar residues" evidence="1">
    <location>
        <begin position="273"/>
        <end position="311"/>
    </location>
</feature>
<comment type="caution">
    <text evidence="2">The sequence shown here is derived from an EMBL/GenBank/DDBJ whole genome shotgun (WGS) entry which is preliminary data.</text>
</comment>
<name>A0A9W9D1M9_9PEZI</name>
<organism evidence="2 3">
    <name type="scientific">Gnomoniopsis smithogilvyi</name>
    <dbReference type="NCBI Taxonomy" id="1191159"/>
    <lineage>
        <taxon>Eukaryota</taxon>
        <taxon>Fungi</taxon>
        <taxon>Dikarya</taxon>
        <taxon>Ascomycota</taxon>
        <taxon>Pezizomycotina</taxon>
        <taxon>Sordariomycetes</taxon>
        <taxon>Sordariomycetidae</taxon>
        <taxon>Diaporthales</taxon>
        <taxon>Gnomoniaceae</taxon>
        <taxon>Gnomoniopsis</taxon>
    </lineage>
</organism>
<proteinExistence type="predicted"/>
<feature type="compositionally biased region" description="Polar residues" evidence="1">
    <location>
        <begin position="105"/>
        <end position="117"/>
    </location>
</feature>
<dbReference type="AlphaFoldDB" id="A0A9W9D1M9"/>
<feature type="compositionally biased region" description="Polar residues" evidence="1">
    <location>
        <begin position="238"/>
        <end position="249"/>
    </location>
</feature>
<evidence type="ECO:0000256" key="1">
    <source>
        <dbReference type="SAM" id="MobiDB-lite"/>
    </source>
</evidence>
<dbReference type="EMBL" id="JAPEVB010000001">
    <property type="protein sequence ID" value="KAJ4396126.1"/>
    <property type="molecule type" value="Genomic_DNA"/>
</dbReference>
<dbReference type="Proteomes" id="UP001140453">
    <property type="component" value="Unassembled WGS sequence"/>
</dbReference>
<dbReference type="OrthoDB" id="3946700at2759"/>
<gene>
    <name evidence="2" type="ORF">N0V93_000343</name>
</gene>
<keyword evidence="3" id="KW-1185">Reference proteome</keyword>
<sequence>MGLPLYRAPVESDIKTKVPKDPPTRARSTIRRSVRRPVNDPSHTPSARFYTRRHNRASPGDETPWSPWDNAGSADASAPLRSNAPPRTGLRRATTLHDEHPHSLEFTQGMSRTSRPSDSALREVVARNGSGMSQDMARYFGEHMAMLHAATSSRPSQTTENTSEGDETEPLSSDRWGGVSRDLPTPPRQLPPVWARTSSTQPPPRVADVVLRGQDGHLIAMRRLRAVRAARTPTATRDVSQPQSQTQMDSPVDGLGDRNRSLSPEDEGVWDTLLSSITPDPQPPSVGTSFASTSAPASGANSQNTGTSVYSSHTHITAPATVDGLALDGEFDFEHPCESGGDNSDTEGEDDDLSHLTLRRFGRSYADVTRSQREEEDLEIMGGVESMQRIVRNLARREDIPDEWWAEAGLSRSLRREAA</sequence>